<organism evidence="1 2">
    <name type="scientific">Symbiodinium microadriaticum</name>
    <name type="common">Dinoflagellate</name>
    <name type="synonym">Zooxanthella microadriatica</name>
    <dbReference type="NCBI Taxonomy" id="2951"/>
    <lineage>
        <taxon>Eukaryota</taxon>
        <taxon>Sar</taxon>
        <taxon>Alveolata</taxon>
        <taxon>Dinophyceae</taxon>
        <taxon>Suessiales</taxon>
        <taxon>Symbiodiniaceae</taxon>
        <taxon>Symbiodinium</taxon>
    </lineage>
</organism>
<evidence type="ECO:0000313" key="1">
    <source>
        <dbReference type="EMBL" id="OLP75330.1"/>
    </source>
</evidence>
<keyword evidence="2" id="KW-1185">Reference proteome</keyword>
<feature type="non-terminal residue" evidence="1">
    <location>
        <position position="81"/>
    </location>
</feature>
<reference evidence="1 2" key="1">
    <citation type="submission" date="2016-02" db="EMBL/GenBank/DDBJ databases">
        <title>Genome analysis of coral dinoflagellate symbionts highlights evolutionary adaptations to a symbiotic lifestyle.</title>
        <authorList>
            <person name="Aranda M."/>
            <person name="Li Y."/>
            <person name="Liew Y.J."/>
            <person name="Baumgarten S."/>
            <person name="Simakov O."/>
            <person name="Wilson M."/>
            <person name="Piel J."/>
            <person name="Ashoor H."/>
            <person name="Bougouffa S."/>
            <person name="Bajic V.B."/>
            <person name="Ryu T."/>
            <person name="Ravasi T."/>
            <person name="Bayer T."/>
            <person name="Micklem G."/>
            <person name="Kim H."/>
            <person name="Bhak J."/>
            <person name="Lajeunesse T.C."/>
            <person name="Voolstra C.R."/>
        </authorList>
    </citation>
    <scope>NUCLEOTIDE SEQUENCE [LARGE SCALE GENOMIC DNA]</scope>
    <source>
        <strain evidence="1 2">CCMP2467</strain>
    </source>
</reference>
<dbReference type="EMBL" id="LSRX01002577">
    <property type="protein sequence ID" value="OLP75330.1"/>
    <property type="molecule type" value="Genomic_DNA"/>
</dbReference>
<feature type="non-terminal residue" evidence="1">
    <location>
        <position position="1"/>
    </location>
</feature>
<name>A0A1Q9BXM4_SYMMI</name>
<protein>
    <submittedName>
        <fullName evidence="1">Uncharacterized protein</fullName>
    </submittedName>
</protein>
<gene>
    <name evidence="1" type="ORF">AK812_SmicGene44894</name>
</gene>
<accession>A0A1Q9BXM4</accession>
<proteinExistence type="predicted"/>
<comment type="caution">
    <text evidence="1">The sequence shown here is derived from an EMBL/GenBank/DDBJ whole genome shotgun (WGS) entry which is preliminary data.</text>
</comment>
<dbReference type="AlphaFoldDB" id="A0A1Q9BXM4"/>
<sequence length="81" mass="8973">ALQGKAAKGLHRALFFIFCGRRISPRWMLPAGRKSIATMTHVSRRWVLRLLSKSSEAARAVLLPGSDDNPEAVFYSFCVPG</sequence>
<dbReference type="Proteomes" id="UP000186817">
    <property type="component" value="Unassembled WGS sequence"/>
</dbReference>
<evidence type="ECO:0000313" key="2">
    <source>
        <dbReference type="Proteomes" id="UP000186817"/>
    </source>
</evidence>